<reference evidence="7" key="1">
    <citation type="submission" date="2020-10" db="EMBL/GenBank/DDBJ databases">
        <authorList>
            <person name="Gilroy R."/>
        </authorList>
    </citation>
    <scope>NUCLEOTIDE SEQUENCE</scope>
    <source>
        <strain evidence="7">ChiGjej1B1-22543</strain>
    </source>
</reference>
<dbReference type="PANTHER" id="PTHR13767:SF2">
    <property type="entry name" value="PSEUDOURIDYLATE SYNTHASE TRUB1"/>
    <property type="match status" value="1"/>
</dbReference>
<dbReference type="CDD" id="cd02573">
    <property type="entry name" value="PseudoU_synth_EcTruB"/>
    <property type="match status" value="1"/>
</dbReference>
<protein>
    <recommendedName>
        <fullName evidence="5">tRNA pseudouridine synthase B</fullName>
        <ecNumber evidence="5">5.4.99.25</ecNumber>
    </recommendedName>
    <alternativeName>
        <fullName evidence="5">tRNA pseudouridine(55) synthase</fullName>
        <shortName evidence="5">Psi55 synthase</shortName>
    </alternativeName>
    <alternativeName>
        <fullName evidence="5">tRNA pseudouridylate synthase</fullName>
    </alternativeName>
    <alternativeName>
        <fullName evidence="5">tRNA-uridine isomerase</fullName>
    </alternativeName>
</protein>
<dbReference type="HAMAP" id="MF_01080">
    <property type="entry name" value="TruB_bact"/>
    <property type="match status" value="1"/>
</dbReference>
<reference evidence="7" key="2">
    <citation type="journal article" date="2021" name="PeerJ">
        <title>Extensive microbial diversity within the chicken gut microbiome revealed by metagenomics and culture.</title>
        <authorList>
            <person name="Gilroy R."/>
            <person name="Ravi A."/>
            <person name="Getino M."/>
            <person name="Pursley I."/>
            <person name="Horton D.L."/>
            <person name="Alikhan N.F."/>
            <person name="Baker D."/>
            <person name="Gharbi K."/>
            <person name="Hall N."/>
            <person name="Watson M."/>
            <person name="Adriaenssens E.M."/>
            <person name="Foster-Nyarko E."/>
            <person name="Jarju S."/>
            <person name="Secka A."/>
            <person name="Antonio M."/>
            <person name="Oren A."/>
            <person name="Chaudhuri R.R."/>
            <person name="La Ragione R."/>
            <person name="Hildebrand F."/>
            <person name="Pallen M.J."/>
        </authorList>
    </citation>
    <scope>NUCLEOTIDE SEQUENCE</scope>
    <source>
        <strain evidence="7">ChiGjej1B1-22543</strain>
    </source>
</reference>
<evidence type="ECO:0000256" key="2">
    <source>
        <dbReference type="ARBA" id="ARBA00005642"/>
    </source>
</evidence>
<dbReference type="InterPro" id="IPR020103">
    <property type="entry name" value="PsdUridine_synth_cat_dom_sf"/>
</dbReference>
<dbReference type="EC" id="5.4.99.25" evidence="5"/>
<evidence type="ECO:0000256" key="5">
    <source>
        <dbReference type="HAMAP-Rule" id="MF_01080"/>
    </source>
</evidence>
<organism evidence="7 8">
    <name type="scientific">Candidatus Alloenteromonas pullicola</name>
    <dbReference type="NCBI Taxonomy" id="2840784"/>
    <lineage>
        <taxon>Bacteria</taxon>
        <taxon>Bacillati</taxon>
        <taxon>Bacillota</taxon>
        <taxon>Bacillota incertae sedis</taxon>
        <taxon>Candidatus Alloenteromonas</taxon>
    </lineage>
</organism>
<dbReference type="Gene3D" id="3.30.2350.10">
    <property type="entry name" value="Pseudouridine synthase"/>
    <property type="match status" value="1"/>
</dbReference>
<keyword evidence="3 5" id="KW-0819">tRNA processing</keyword>
<dbReference type="SUPFAM" id="SSF55120">
    <property type="entry name" value="Pseudouridine synthase"/>
    <property type="match status" value="1"/>
</dbReference>
<keyword evidence="4 5" id="KW-0413">Isomerase</keyword>
<dbReference type="EMBL" id="DVMV01000005">
    <property type="protein sequence ID" value="HIU44787.1"/>
    <property type="molecule type" value="Genomic_DNA"/>
</dbReference>
<dbReference type="GO" id="GO:0003723">
    <property type="term" value="F:RNA binding"/>
    <property type="evidence" value="ECO:0007669"/>
    <property type="project" value="InterPro"/>
</dbReference>
<dbReference type="PANTHER" id="PTHR13767">
    <property type="entry name" value="TRNA-PSEUDOURIDINE SYNTHASE"/>
    <property type="match status" value="1"/>
</dbReference>
<dbReference type="InterPro" id="IPR002501">
    <property type="entry name" value="PsdUridine_synth_N"/>
</dbReference>
<comment type="function">
    <text evidence="5">Responsible for synthesis of pseudouridine from uracil-55 in the psi GC loop of transfer RNAs.</text>
</comment>
<dbReference type="Pfam" id="PF01509">
    <property type="entry name" value="TruB_N"/>
    <property type="match status" value="1"/>
</dbReference>
<comment type="similarity">
    <text evidence="2 5">Belongs to the pseudouridine synthase TruB family. Type 1 subfamily.</text>
</comment>
<dbReference type="GO" id="GO:0160148">
    <property type="term" value="F:tRNA pseudouridine(55) synthase activity"/>
    <property type="evidence" value="ECO:0007669"/>
    <property type="project" value="UniProtKB-EC"/>
</dbReference>
<dbReference type="NCBIfam" id="TIGR00431">
    <property type="entry name" value="TruB"/>
    <property type="match status" value="1"/>
</dbReference>
<comment type="caution">
    <text evidence="7">The sequence shown here is derived from an EMBL/GenBank/DDBJ whole genome shotgun (WGS) entry which is preliminary data.</text>
</comment>
<comment type="catalytic activity">
    <reaction evidence="1 5">
        <text>uridine(55) in tRNA = pseudouridine(55) in tRNA</text>
        <dbReference type="Rhea" id="RHEA:42532"/>
        <dbReference type="Rhea" id="RHEA-COMP:10101"/>
        <dbReference type="Rhea" id="RHEA-COMP:10102"/>
        <dbReference type="ChEBI" id="CHEBI:65314"/>
        <dbReference type="ChEBI" id="CHEBI:65315"/>
        <dbReference type="EC" id="5.4.99.25"/>
    </reaction>
</comment>
<dbReference type="GO" id="GO:1990481">
    <property type="term" value="P:mRNA pseudouridine synthesis"/>
    <property type="evidence" value="ECO:0007669"/>
    <property type="project" value="TreeGrafter"/>
</dbReference>
<name>A0A9D1LMW8_9FIRM</name>
<evidence type="ECO:0000259" key="6">
    <source>
        <dbReference type="Pfam" id="PF01509"/>
    </source>
</evidence>
<accession>A0A9D1LMW8</accession>
<evidence type="ECO:0000256" key="1">
    <source>
        <dbReference type="ARBA" id="ARBA00000385"/>
    </source>
</evidence>
<proteinExistence type="inferred from homology"/>
<dbReference type="InterPro" id="IPR014780">
    <property type="entry name" value="tRNA_psdUridine_synth_TruB"/>
</dbReference>
<dbReference type="GO" id="GO:0031119">
    <property type="term" value="P:tRNA pseudouridine synthesis"/>
    <property type="evidence" value="ECO:0007669"/>
    <property type="project" value="UniProtKB-UniRule"/>
</dbReference>
<evidence type="ECO:0000256" key="3">
    <source>
        <dbReference type="ARBA" id="ARBA00022694"/>
    </source>
</evidence>
<evidence type="ECO:0000313" key="8">
    <source>
        <dbReference type="Proteomes" id="UP000824070"/>
    </source>
</evidence>
<dbReference type="Proteomes" id="UP000824070">
    <property type="component" value="Unassembled WGS sequence"/>
</dbReference>
<evidence type="ECO:0000313" key="7">
    <source>
        <dbReference type="EMBL" id="HIU44787.1"/>
    </source>
</evidence>
<feature type="domain" description="Pseudouridine synthase II N-terminal" evidence="6">
    <location>
        <begin position="26"/>
        <end position="172"/>
    </location>
</feature>
<gene>
    <name evidence="5 7" type="primary">truB</name>
    <name evidence="7" type="ORF">IAC52_00600</name>
</gene>
<feature type="active site" description="Nucleophile" evidence="5">
    <location>
        <position position="39"/>
    </location>
</feature>
<evidence type="ECO:0000256" key="4">
    <source>
        <dbReference type="ARBA" id="ARBA00023235"/>
    </source>
</evidence>
<sequence>MSNGIIIFDKPTGMTSRQVDNAVMKWLGERKVGHLGTLDPFATGVFVVAVGRATKFLRYLGGEKKSYLARLKLGESTSTLDRDGEVTGTMEVPHLDRRTVCKALSGFLGESMQTPPAYSAKKVNGVASYELARKGEEASLSPRRIFVYDVNLLQMQPPYIDFSLTVSEGTYIRVIGDELARKLGTLGHLEALRRLSIGNISLESAVSFTPSSCCKLLDPAPFVELPAYELSAEQSALVDNGVRLCLQSDEPRLLLQDRSGKAKAVYVKQGDAYVCERGLQ</sequence>
<dbReference type="AlphaFoldDB" id="A0A9D1LMW8"/>